<evidence type="ECO:0000256" key="2">
    <source>
        <dbReference type="ARBA" id="ARBA00008066"/>
    </source>
</evidence>
<dbReference type="Proteomes" id="UP000193560">
    <property type="component" value="Unassembled WGS sequence"/>
</dbReference>
<evidence type="ECO:0000256" key="1">
    <source>
        <dbReference type="ARBA" id="ARBA00004141"/>
    </source>
</evidence>
<dbReference type="GO" id="GO:0015179">
    <property type="term" value="F:L-amino acid transmembrane transporter activity"/>
    <property type="evidence" value="ECO:0007669"/>
    <property type="project" value="TreeGrafter"/>
</dbReference>
<dbReference type="Gene3D" id="1.20.1740.10">
    <property type="entry name" value="Amino acid/polyamine transporter I"/>
    <property type="match status" value="1"/>
</dbReference>
<gene>
    <name evidence="9" type="ORF">BCR42DRAFT_403979</name>
</gene>
<evidence type="ECO:0000313" key="9">
    <source>
        <dbReference type="EMBL" id="ORZ23099.1"/>
    </source>
</evidence>
<keyword evidence="4 7" id="KW-1133">Transmembrane helix</keyword>
<feature type="domain" description="Amino acid transporter transmembrane" evidence="8">
    <location>
        <begin position="155"/>
        <end position="540"/>
    </location>
</feature>
<feature type="transmembrane region" description="Helical" evidence="7">
    <location>
        <begin position="161"/>
        <end position="181"/>
    </location>
</feature>
<accession>A0A1X2IVK3</accession>
<comment type="caution">
    <text evidence="9">The sequence shown here is derived from an EMBL/GenBank/DDBJ whole genome shotgun (WGS) entry which is preliminary data.</text>
</comment>
<feature type="transmembrane region" description="Helical" evidence="7">
    <location>
        <begin position="275"/>
        <end position="294"/>
    </location>
</feature>
<feature type="compositionally biased region" description="Acidic residues" evidence="6">
    <location>
        <begin position="137"/>
        <end position="146"/>
    </location>
</feature>
<evidence type="ECO:0000313" key="10">
    <source>
        <dbReference type="Proteomes" id="UP000193560"/>
    </source>
</evidence>
<evidence type="ECO:0000256" key="7">
    <source>
        <dbReference type="SAM" id="Phobius"/>
    </source>
</evidence>
<evidence type="ECO:0000256" key="4">
    <source>
        <dbReference type="ARBA" id="ARBA00022989"/>
    </source>
</evidence>
<organism evidence="9 10">
    <name type="scientific">Absidia repens</name>
    <dbReference type="NCBI Taxonomy" id="90262"/>
    <lineage>
        <taxon>Eukaryota</taxon>
        <taxon>Fungi</taxon>
        <taxon>Fungi incertae sedis</taxon>
        <taxon>Mucoromycota</taxon>
        <taxon>Mucoromycotina</taxon>
        <taxon>Mucoromycetes</taxon>
        <taxon>Mucorales</taxon>
        <taxon>Cunninghamellaceae</taxon>
        <taxon>Absidia</taxon>
    </lineage>
</organism>
<evidence type="ECO:0000259" key="8">
    <source>
        <dbReference type="Pfam" id="PF01490"/>
    </source>
</evidence>
<dbReference type="GO" id="GO:0005774">
    <property type="term" value="C:vacuolar membrane"/>
    <property type="evidence" value="ECO:0007669"/>
    <property type="project" value="TreeGrafter"/>
</dbReference>
<dbReference type="PANTHER" id="PTHR22950:SF666">
    <property type="entry name" value="VACUOLAR AMINO ACID TRANSPORTER 4"/>
    <property type="match status" value="1"/>
</dbReference>
<feature type="region of interest" description="Disordered" evidence="6">
    <location>
        <begin position="110"/>
        <end position="146"/>
    </location>
</feature>
<protein>
    <submittedName>
        <fullName evidence="9">Transmembrane amino acid transporter protein-domain-containing protein</fullName>
    </submittedName>
</protein>
<comment type="subcellular location">
    <subcellularLocation>
        <location evidence="1">Membrane</location>
        <topology evidence="1">Multi-pass membrane protein</topology>
    </subcellularLocation>
</comment>
<keyword evidence="3 7" id="KW-0812">Transmembrane</keyword>
<dbReference type="AlphaFoldDB" id="A0A1X2IVK3"/>
<feature type="transmembrane region" description="Helical" evidence="7">
    <location>
        <begin position="301"/>
        <end position="319"/>
    </location>
</feature>
<feature type="transmembrane region" description="Helical" evidence="7">
    <location>
        <begin position="462"/>
        <end position="481"/>
    </location>
</feature>
<feature type="region of interest" description="Disordered" evidence="6">
    <location>
        <begin position="1"/>
        <end position="86"/>
    </location>
</feature>
<dbReference type="EMBL" id="MCGE01000003">
    <property type="protein sequence ID" value="ORZ23099.1"/>
    <property type="molecule type" value="Genomic_DNA"/>
</dbReference>
<name>A0A1X2IVK3_9FUNG</name>
<feature type="transmembrane region" description="Helical" evidence="7">
    <location>
        <begin position="371"/>
        <end position="395"/>
    </location>
</feature>
<feature type="transmembrane region" description="Helical" evidence="7">
    <location>
        <begin position="187"/>
        <end position="208"/>
    </location>
</feature>
<reference evidence="9 10" key="1">
    <citation type="submission" date="2016-07" db="EMBL/GenBank/DDBJ databases">
        <title>Pervasive Adenine N6-methylation of Active Genes in Fungi.</title>
        <authorList>
            <consortium name="DOE Joint Genome Institute"/>
            <person name="Mondo S.J."/>
            <person name="Dannebaum R.O."/>
            <person name="Kuo R.C."/>
            <person name="Labutti K."/>
            <person name="Haridas S."/>
            <person name="Kuo A."/>
            <person name="Salamov A."/>
            <person name="Ahrendt S.R."/>
            <person name="Lipzen A."/>
            <person name="Sullivan W."/>
            <person name="Andreopoulos W.B."/>
            <person name="Clum A."/>
            <person name="Lindquist E."/>
            <person name="Daum C."/>
            <person name="Ramamoorthy G.K."/>
            <person name="Gryganskyi A."/>
            <person name="Culley D."/>
            <person name="Magnuson J.K."/>
            <person name="James T.Y."/>
            <person name="O'Malley M.A."/>
            <person name="Stajich J.E."/>
            <person name="Spatafora J.W."/>
            <person name="Visel A."/>
            <person name="Grigoriev I.V."/>
        </authorList>
    </citation>
    <scope>NUCLEOTIDE SEQUENCE [LARGE SCALE GENOMIC DNA]</scope>
    <source>
        <strain evidence="9 10">NRRL 1336</strain>
    </source>
</reference>
<feature type="transmembrane region" description="Helical" evidence="7">
    <location>
        <begin position="415"/>
        <end position="437"/>
    </location>
</feature>
<keyword evidence="10" id="KW-1185">Reference proteome</keyword>
<dbReference type="Pfam" id="PF01490">
    <property type="entry name" value="Aa_trans"/>
    <property type="match status" value="1"/>
</dbReference>
<evidence type="ECO:0000256" key="5">
    <source>
        <dbReference type="ARBA" id="ARBA00023136"/>
    </source>
</evidence>
<comment type="similarity">
    <text evidence="2">Belongs to the amino acid/polyamine transporter 2 family.</text>
</comment>
<proteinExistence type="inferred from homology"/>
<feature type="transmembrane region" description="Helical" evidence="7">
    <location>
        <begin position="519"/>
        <end position="540"/>
    </location>
</feature>
<evidence type="ECO:0000256" key="6">
    <source>
        <dbReference type="SAM" id="MobiDB-lite"/>
    </source>
</evidence>
<dbReference type="PANTHER" id="PTHR22950">
    <property type="entry name" value="AMINO ACID TRANSPORTER"/>
    <property type="match status" value="1"/>
</dbReference>
<feature type="transmembrane region" description="Helical" evidence="7">
    <location>
        <begin position="229"/>
        <end position="255"/>
    </location>
</feature>
<keyword evidence="5 7" id="KW-0472">Membrane</keyword>
<feature type="transmembrane region" description="Helical" evidence="7">
    <location>
        <begin position="339"/>
        <end position="359"/>
    </location>
</feature>
<dbReference type="OrthoDB" id="1684102at2759"/>
<sequence length="558" mass="60991">MKPDRNNNNESPSRPSIPRGKSTITIADTKGKVTPPPSRPDSGMMPNALQGDEDDLDGSVKPEVNGRPRPTRPKMSSRATSFAQSAKRASMGARSYSSFSLYANFAGEDLDSDDDEEGYGPHRRRVGAHGPRINEEDKLDEEGINEPEIDKKAPTASVGKAMFMFLKAFIASGVLFLPKAFQNGGLALSIVLMVIISAICLVAFLRLVATHQVIGGSYGSMGGVLYNQAVRFTVLFFIIISQIGFVSSYFIFASGNFYSVANVLSNCRNQIAEKYYIWFPLIILIPLSLIRHIARLSFCAILADILILFGLVCIIYFASDQLYNHGVGPNITAVNSMNFGMMIGTATFSFEGIGLLIPIVEAMENPKKFPLVTTVGLLIVTVIYILIGTISYLAYGDTIQAAVIYNFPADSRLNISVELLYSLAVILTMPFMLFPALKIIENGLFYKFQSGRNSIAVKMSKNFYRIVISTACAALAFGIGADNLDKFVSLVGSVACVPLCFIFPGMFHLKIAKKPWDKAVDCCLMIWGVGIMVYTLYVTINSFIHPVESPAQTPYCPA</sequence>
<evidence type="ECO:0000256" key="3">
    <source>
        <dbReference type="ARBA" id="ARBA00022692"/>
    </source>
</evidence>
<feature type="compositionally biased region" description="Low complexity" evidence="6">
    <location>
        <begin position="8"/>
        <end position="19"/>
    </location>
</feature>
<dbReference type="InterPro" id="IPR013057">
    <property type="entry name" value="AA_transpt_TM"/>
</dbReference>
<feature type="transmembrane region" description="Helical" evidence="7">
    <location>
        <begin position="487"/>
        <end position="507"/>
    </location>
</feature>
<dbReference type="STRING" id="90262.A0A1X2IVK3"/>